<dbReference type="OrthoDB" id="9058963at2"/>
<dbReference type="InterPro" id="IPR016039">
    <property type="entry name" value="Thiolase-like"/>
</dbReference>
<accession>B1G469</accession>
<reference evidence="1 2" key="1">
    <citation type="submission" date="2008-03" db="EMBL/GenBank/DDBJ databases">
        <title>Sequencing of the draft genome and assembly of Burkholderia graminis C4D1M.</title>
        <authorList>
            <consortium name="US DOE Joint Genome Institute (JGI-PGF)"/>
            <person name="Copeland A."/>
            <person name="Lucas S."/>
            <person name="Lapidus A."/>
            <person name="Glavina del Rio T."/>
            <person name="Dalin E."/>
            <person name="Tice H."/>
            <person name="Bruce D."/>
            <person name="Goodwin L."/>
            <person name="Pitluck S."/>
            <person name="Larimer F."/>
            <person name="Land M.L."/>
            <person name="Hauser L."/>
            <person name="Tiedje J."/>
            <person name="Richardson P."/>
        </authorList>
    </citation>
    <scope>NUCLEOTIDE SEQUENCE [LARGE SCALE GENOMIC DNA]</scope>
    <source>
        <strain evidence="2">ATCC 700544 / DSM 17151 / LMG 18924 / NCIMB 13744 / C4D1M</strain>
    </source>
</reference>
<proteinExistence type="predicted"/>
<comment type="caution">
    <text evidence="1">The sequence shown here is derived from an EMBL/GenBank/DDBJ whole genome shotgun (WGS) entry which is preliminary data.</text>
</comment>
<name>B1G469_PARG4</name>
<sequence>MNTAVITAVAAWVPEAMPLSRWSTIDSALRATGHRGWNAWMRSWEAGYAHWLRCWPAAQTAGSPAVHSDLPPRALDIMVPVETGTDLSGLAATMANTICAARAPGARPVDVVMFCHGSLDAHVSTTTAGRLCAELGTPCFVFSVSQQHGASVFTALRLALDLLFAEPDVHTVLIIAAEKSYPPFSRLAGAGIVLGDAAGALLVERASHASAGLRLLDAETRRVITCPGRAATGAQDSWAVTLVATIESLLARHRPGQNGHDGIGEIIGHRGMPSLTEAVCTLAGRPHAGLQHEHCIHLGAAESIVRLAQRLGSALHGRGHRLLLWGFGTCGFVGAALLETHDAPFVSLRDMSVLPHEP</sequence>
<dbReference type="Gene3D" id="3.40.47.10">
    <property type="match status" value="1"/>
</dbReference>
<dbReference type="Proteomes" id="UP000005045">
    <property type="component" value="Unassembled WGS sequence"/>
</dbReference>
<protein>
    <submittedName>
        <fullName evidence="1">Uncharacterized protein</fullName>
    </submittedName>
</protein>
<evidence type="ECO:0000313" key="1">
    <source>
        <dbReference type="EMBL" id="EDT09074.1"/>
    </source>
</evidence>
<dbReference type="EMBL" id="ABLD01000013">
    <property type="protein sequence ID" value="EDT09074.1"/>
    <property type="molecule type" value="Genomic_DNA"/>
</dbReference>
<gene>
    <name evidence="1" type="ORF">BgramDRAFT_4126</name>
</gene>
<keyword evidence="2" id="KW-1185">Reference proteome</keyword>
<dbReference type="GO" id="GO:0016746">
    <property type="term" value="F:acyltransferase activity"/>
    <property type="evidence" value="ECO:0007669"/>
    <property type="project" value="InterPro"/>
</dbReference>
<organism evidence="1 2">
    <name type="scientific">Paraburkholderia graminis (strain ATCC 700544 / DSM 17151 / LMG 18924 / NCIMB 13744 / C4D1M)</name>
    <dbReference type="NCBI Taxonomy" id="396598"/>
    <lineage>
        <taxon>Bacteria</taxon>
        <taxon>Pseudomonadati</taxon>
        <taxon>Pseudomonadota</taxon>
        <taxon>Betaproteobacteria</taxon>
        <taxon>Burkholderiales</taxon>
        <taxon>Burkholderiaceae</taxon>
        <taxon>Paraburkholderia</taxon>
    </lineage>
</organism>
<dbReference type="RefSeq" id="WP_006050690.1">
    <property type="nucleotide sequence ID" value="NZ_CADIKA010000020.1"/>
</dbReference>
<dbReference type="SUPFAM" id="SSF53901">
    <property type="entry name" value="Thiolase-like"/>
    <property type="match status" value="2"/>
</dbReference>
<dbReference type="AlphaFoldDB" id="B1G469"/>
<evidence type="ECO:0000313" key="2">
    <source>
        <dbReference type="Proteomes" id="UP000005045"/>
    </source>
</evidence>